<dbReference type="OrthoDB" id="3786627at2759"/>
<accession>A0A6A5T661</accession>
<organism evidence="2 3">
    <name type="scientific">Clathrospora elynae</name>
    <dbReference type="NCBI Taxonomy" id="706981"/>
    <lineage>
        <taxon>Eukaryota</taxon>
        <taxon>Fungi</taxon>
        <taxon>Dikarya</taxon>
        <taxon>Ascomycota</taxon>
        <taxon>Pezizomycotina</taxon>
        <taxon>Dothideomycetes</taxon>
        <taxon>Pleosporomycetidae</taxon>
        <taxon>Pleosporales</taxon>
        <taxon>Diademaceae</taxon>
        <taxon>Clathrospora</taxon>
    </lineage>
</organism>
<name>A0A6A5T661_9PLEO</name>
<evidence type="ECO:0000256" key="1">
    <source>
        <dbReference type="SAM" id="MobiDB-lite"/>
    </source>
</evidence>
<feature type="region of interest" description="Disordered" evidence="1">
    <location>
        <begin position="59"/>
        <end position="80"/>
    </location>
</feature>
<keyword evidence="3" id="KW-1185">Reference proteome</keyword>
<dbReference type="Proteomes" id="UP000800038">
    <property type="component" value="Unassembled WGS sequence"/>
</dbReference>
<sequence length="222" mass="24057">MAPRNLLRHIFKHGSYTKARTDESPLKADNLLPKEPGIVATVTAVTSVATLATAAIVTHNAPETPPPHSPTPPRTPEPKTVDVLPEIREESSPESDTETASIVTVLAASGTDTASLTTVFAALNLDINTFTTRDLVYANIDESITAIQAHLETIETMLALLDALNGFSATIKVLKEEMLEKKQMCEDRLGFLESMEAEVTKMLFGDEIERGRGHGRTRALVP</sequence>
<feature type="compositionally biased region" description="Pro residues" evidence="1">
    <location>
        <begin position="63"/>
        <end position="75"/>
    </location>
</feature>
<gene>
    <name evidence="2" type="ORF">EJ02DRAFT_390581</name>
</gene>
<dbReference type="AlphaFoldDB" id="A0A6A5T661"/>
<evidence type="ECO:0000313" key="2">
    <source>
        <dbReference type="EMBL" id="KAF1947584.1"/>
    </source>
</evidence>
<evidence type="ECO:0000313" key="3">
    <source>
        <dbReference type="Proteomes" id="UP000800038"/>
    </source>
</evidence>
<proteinExistence type="predicted"/>
<dbReference type="EMBL" id="ML975997">
    <property type="protein sequence ID" value="KAF1947584.1"/>
    <property type="molecule type" value="Genomic_DNA"/>
</dbReference>
<protein>
    <submittedName>
        <fullName evidence="2">Uncharacterized protein</fullName>
    </submittedName>
</protein>
<reference evidence="2" key="1">
    <citation type="journal article" date="2020" name="Stud. Mycol.">
        <title>101 Dothideomycetes genomes: a test case for predicting lifestyles and emergence of pathogens.</title>
        <authorList>
            <person name="Haridas S."/>
            <person name="Albert R."/>
            <person name="Binder M."/>
            <person name="Bloem J."/>
            <person name="Labutti K."/>
            <person name="Salamov A."/>
            <person name="Andreopoulos B."/>
            <person name="Baker S."/>
            <person name="Barry K."/>
            <person name="Bills G."/>
            <person name="Bluhm B."/>
            <person name="Cannon C."/>
            <person name="Castanera R."/>
            <person name="Culley D."/>
            <person name="Daum C."/>
            <person name="Ezra D."/>
            <person name="Gonzalez J."/>
            <person name="Henrissat B."/>
            <person name="Kuo A."/>
            <person name="Liang C."/>
            <person name="Lipzen A."/>
            <person name="Lutzoni F."/>
            <person name="Magnuson J."/>
            <person name="Mondo S."/>
            <person name="Nolan M."/>
            <person name="Ohm R."/>
            <person name="Pangilinan J."/>
            <person name="Park H.-J."/>
            <person name="Ramirez L."/>
            <person name="Alfaro M."/>
            <person name="Sun H."/>
            <person name="Tritt A."/>
            <person name="Yoshinaga Y."/>
            <person name="Zwiers L.-H."/>
            <person name="Turgeon B."/>
            <person name="Goodwin S."/>
            <person name="Spatafora J."/>
            <person name="Crous P."/>
            <person name="Grigoriev I."/>
        </authorList>
    </citation>
    <scope>NUCLEOTIDE SEQUENCE</scope>
    <source>
        <strain evidence="2">CBS 161.51</strain>
    </source>
</reference>